<sequence>MILKKPLIFTEFGKSKKDEGYSINDRDSFFNTVYMNIYELAGNGGRIGGGLVWQIAAEGMESYYDGYEIVLSQDRSTGSVLSQQARKMAMLERILRSFQ</sequence>
<dbReference type="AlphaFoldDB" id="A0A061FJW3"/>
<evidence type="ECO:0000313" key="1">
    <source>
        <dbReference type="EMBL" id="EOY17153.1"/>
    </source>
</evidence>
<accession>A0A061FJW3</accession>
<evidence type="ECO:0000313" key="2">
    <source>
        <dbReference type="Proteomes" id="UP000026915"/>
    </source>
</evidence>
<dbReference type="STRING" id="3641.A0A061FJW3"/>
<organism evidence="1 2">
    <name type="scientific">Theobroma cacao</name>
    <name type="common">Cacao</name>
    <name type="synonym">Cocoa</name>
    <dbReference type="NCBI Taxonomy" id="3641"/>
    <lineage>
        <taxon>Eukaryota</taxon>
        <taxon>Viridiplantae</taxon>
        <taxon>Streptophyta</taxon>
        <taxon>Embryophyta</taxon>
        <taxon>Tracheophyta</taxon>
        <taxon>Spermatophyta</taxon>
        <taxon>Magnoliopsida</taxon>
        <taxon>eudicotyledons</taxon>
        <taxon>Gunneridae</taxon>
        <taxon>Pentapetalae</taxon>
        <taxon>rosids</taxon>
        <taxon>malvids</taxon>
        <taxon>Malvales</taxon>
        <taxon>Malvaceae</taxon>
        <taxon>Byttnerioideae</taxon>
        <taxon>Theobroma</taxon>
    </lineage>
</organism>
<dbReference type="HOGENOM" id="CLU_188814_0_0_1"/>
<dbReference type="eggNOG" id="ENOG502QTAQ">
    <property type="taxonomic scope" value="Eukaryota"/>
</dbReference>
<dbReference type="Gene3D" id="3.20.20.80">
    <property type="entry name" value="Glycosidases"/>
    <property type="match status" value="1"/>
</dbReference>
<dbReference type="SUPFAM" id="SSF51445">
    <property type="entry name" value="(Trans)glycosidases"/>
    <property type="match status" value="1"/>
</dbReference>
<dbReference type="PANTHER" id="PTHR31451:SF53">
    <property type="entry name" value="MANNAN ENDO-1,4-BETA-MANNOSIDASE"/>
    <property type="match status" value="1"/>
</dbReference>
<dbReference type="GO" id="GO:0016985">
    <property type="term" value="F:mannan endo-1,4-beta-mannosidase activity"/>
    <property type="evidence" value="ECO:0007669"/>
    <property type="project" value="UniProtKB-EC"/>
</dbReference>
<dbReference type="InterPro" id="IPR017853">
    <property type="entry name" value="GH"/>
</dbReference>
<name>A0A061FJW3_THECC</name>
<dbReference type="PANTHER" id="PTHR31451">
    <property type="match status" value="1"/>
</dbReference>
<reference evidence="1 2" key="1">
    <citation type="journal article" date="2013" name="Genome Biol.">
        <title>The genome sequence of the most widely cultivated cacao type and its use to identify candidate genes regulating pod color.</title>
        <authorList>
            <person name="Motamayor J.C."/>
            <person name="Mockaitis K."/>
            <person name="Schmutz J."/>
            <person name="Haiminen N."/>
            <person name="Iii D.L."/>
            <person name="Cornejo O."/>
            <person name="Findley S.D."/>
            <person name="Zheng P."/>
            <person name="Utro F."/>
            <person name="Royaert S."/>
            <person name="Saski C."/>
            <person name="Jenkins J."/>
            <person name="Podicheti R."/>
            <person name="Zhao M."/>
            <person name="Scheffler B.E."/>
            <person name="Stack J.C."/>
            <person name="Feltus F.A."/>
            <person name="Mustiga G.M."/>
            <person name="Amores F."/>
            <person name="Phillips W."/>
            <person name="Marelli J.P."/>
            <person name="May G.D."/>
            <person name="Shapiro H."/>
            <person name="Ma J."/>
            <person name="Bustamante C.D."/>
            <person name="Schnell R.J."/>
            <person name="Main D."/>
            <person name="Gilbert D."/>
            <person name="Parida L."/>
            <person name="Kuhn D.N."/>
        </authorList>
    </citation>
    <scope>NUCLEOTIDE SEQUENCE [LARGE SCALE GENOMIC DNA]</scope>
    <source>
        <strain evidence="2">cv. Matina 1-6</strain>
    </source>
</reference>
<dbReference type="InterPro" id="IPR045053">
    <property type="entry name" value="MAN-like"/>
</dbReference>
<proteinExistence type="predicted"/>
<dbReference type="EMBL" id="CM001886">
    <property type="protein sequence ID" value="EOY17153.1"/>
    <property type="molecule type" value="Genomic_DNA"/>
</dbReference>
<dbReference type="Proteomes" id="UP000026915">
    <property type="component" value="Chromosome 8"/>
</dbReference>
<dbReference type="InParanoid" id="A0A061FJW3"/>
<protein>
    <submittedName>
        <fullName evidence="1">1-4-beta-mannan endohydrolase, putative</fullName>
    </submittedName>
</protein>
<keyword evidence="2" id="KW-1185">Reference proteome</keyword>
<gene>
    <name evidence="1" type="ORF">TCM_036318</name>
</gene>
<dbReference type="Gramene" id="EOY17153">
    <property type="protein sequence ID" value="EOY17153"/>
    <property type="gene ID" value="TCM_036318"/>
</dbReference>
<dbReference type="OMA" id="NIYSATC"/>